<dbReference type="InterPro" id="IPR048304">
    <property type="entry name" value="UbiD_Rift_dom"/>
</dbReference>
<dbReference type="Pfam" id="PF20696">
    <property type="entry name" value="UbiD_C"/>
    <property type="match status" value="1"/>
</dbReference>
<dbReference type="Pfam" id="PF20695">
    <property type="entry name" value="UbiD_N"/>
    <property type="match status" value="1"/>
</dbReference>
<accession>A0A1H2BCZ5</accession>
<dbReference type="PANTHER" id="PTHR30108:SF17">
    <property type="entry name" value="FERULIC ACID DECARBOXYLASE 1"/>
    <property type="match status" value="1"/>
</dbReference>
<feature type="domain" description="3-octaprenyl-4-hydroxybenzoate carboxy-lyase-like N-terminal" evidence="2">
    <location>
        <begin position="17"/>
        <end position="88"/>
    </location>
</feature>
<evidence type="ECO:0000259" key="3">
    <source>
        <dbReference type="Pfam" id="PF20696"/>
    </source>
</evidence>
<protein>
    <submittedName>
        <fullName evidence="4">4-hydroxy-3-polyprenylbenzoate decarboxylase/2,5-furandicarboxylate decarboxylase 1</fullName>
    </submittedName>
</protein>
<dbReference type="SUPFAM" id="SSF50475">
    <property type="entry name" value="FMN-binding split barrel"/>
    <property type="match status" value="1"/>
</dbReference>
<sequence length="479" mass="52752">MLHVPNNSYFESLRDLLSHLEKIGKLRKITKQVDKDWEIACITRQVMYQRPDDRYALLFENIAGFKTPVATNTLGASRDIYATALGVPFVDGRIDKEAVRTKWTKALSAPIPPVVVKTGPCKENIMRGNDINLLKFPIPTWTPGLDAGAYLSAGAVIQKDPETGIQNAGVYRGMIKGPNRIGILVQPAKHSGVIMQKYEAANKPMPIAIAIGSPPYLGMTSVGRVPYGVDEMAVAGGLGGQPMEVVKCETVDLMVPAHAEMIIEGIVQPHFREQEGPFGEFYGHMGPIAQSPVIEVTAITYRNGTIHQGFQEQMPPSEGSCIKDIAMESILLTGLRQCGIPGVLDVYVHPMSCQSHVVVKIKPQFPSHAKAVYSGCWAVYPNRAKQVTVVEDDCDIYNDDDVTWHVSTRVQPDRDYTVWEKGTGLPLDPSMPKEMAIYSGKVGIDATRKHAYPPRSMPPRELMQTVQDQWSDYGLPALT</sequence>
<dbReference type="InterPro" id="IPR049381">
    <property type="entry name" value="UbiD-like_C"/>
</dbReference>
<feature type="domain" description="3-octaprenyl-4-hydroxybenzoate carboxy-lyase-like Rift-related" evidence="1">
    <location>
        <begin position="116"/>
        <end position="308"/>
    </location>
</feature>
<dbReference type="AlphaFoldDB" id="A0A1H2BCZ5"/>
<dbReference type="SUPFAM" id="SSF143968">
    <property type="entry name" value="UbiD C-terminal domain-like"/>
    <property type="match status" value="1"/>
</dbReference>
<evidence type="ECO:0000259" key="1">
    <source>
        <dbReference type="Pfam" id="PF01977"/>
    </source>
</evidence>
<dbReference type="Proteomes" id="UP000243904">
    <property type="component" value="Chromosome I"/>
</dbReference>
<feature type="domain" description="3-octaprenyl-4-hydroxybenzoate carboxy-lyase-like C-terminal" evidence="3">
    <location>
        <begin position="326"/>
        <end position="446"/>
    </location>
</feature>
<dbReference type="InterPro" id="IPR002830">
    <property type="entry name" value="UbiD"/>
</dbReference>
<proteinExistence type="predicted"/>
<dbReference type="PANTHER" id="PTHR30108">
    <property type="entry name" value="3-OCTAPRENYL-4-HYDROXYBENZOATE CARBOXY-LYASE-RELATED"/>
    <property type="match status" value="1"/>
</dbReference>
<evidence type="ECO:0000259" key="2">
    <source>
        <dbReference type="Pfam" id="PF20695"/>
    </source>
</evidence>
<reference evidence="5" key="1">
    <citation type="submission" date="2016-10" db="EMBL/GenBank/DDBJ databases">
        <authorList>
            <person name="Varghese N."/>
            <person name="Submissions S."/>
        </authorList>
    </citation>
    <scope>NUCLEOTIDE SEQUENCE [LARGE SCALE GENOMIC DNA]</scope>
    <source>
        <strain evidence="5">GAS369</strain>
    </source>
</reference>
<name>A0A1H2BCZ5_9BRAD</name>
<gene>
    <name evidence="4" type="ORF">SAMN05444158_7047</name>
</gene>
<organism evidence="4 5">
    <name type="scientific">Bradyrhizobium canariense</name>
    <dbReference type="NCBI Taxonomy" id="255045"/>
    <lineage>
        <taxon>Bacteria</taxon>
        <taxon>Pseudomonadati</taxon>
        <taxon>Pseudomonadota</taxon>
        <taxon>Alphaproteobacteria</taxon>
        <taxon>Hyphomicrobiales</taxon>
        <taxon>Nitrobacteraceae</taxon>
        <taxon>Bradyrhizobium</taxon>
    </lineage>
</organism>
<dbReference type="RefSeq" id="WP_100386586.1">
    <property type="nucleotide sequence ID" value="NZ_LT629750.1"/>
</dbReference>
<keyword evidence="5" id="KW-1185">Reference proteome</keyword>
<dbReference type="NCBIfam" id="TIGR00148">
    <property type="entry name" value="UbiD family decarboxylase"/>
    <property type="match status" value="1"/>
</dbReference>
<dbReference type="InterPro" id="IPR049383">
    <property type="entry name" value="UbiD-like_N"/>
</dbReference>
<evidence type="ECO:0000313" key="5">
    <source>
        <dbReference type="Proteomes" id="UP000243904"/>
    </source>
</evidence>
<dbReference type="Gene3D" id="3.40.1670.10">
    <property type="entry name" value="UbiD C-terminal domain-like"/>
    <property type="match status" value="1"/>
</dbReference>
<dbReference type="GO" id="GO:0016831">
    <property type="term" value="F:carboxy-lyase activity"/>
    <property type="evidence" value="ECO:0007669"/>
    <property type="project" value="InterPro"/>
</dbReference>
<dbReference type="GO" id="GO:0005737">
    <property type="term" value="C:cytoplasm"/>
    <property type="evidence" value="ECO:0007669"/>
    <property type="project" value="TreeGrafter"/>
</dbReference>
<dbReference type="EMBL" id="LT629750">
    <property type="protein sequence ID" value="SDT56135.1"/>
    <property type="molecule type" value="Genomic_DNA"/>
</dbReference>
<evidence type="ECO:0000313" key="4">
    <source>
        <dbReference type="EMBL" id="SDT56135.1"/>
    </source>
</evidence>
<dbReference type="Pfam" id="PF01977">
    <property type="entry name" value="UbiD"/>
    <property type="match status" value="1"/>
</dbReference>